<evidence type="ECO:0000256" key="5">
    <source>
        <dbReference type="ARBA" id="ARBA00023002"/>
    </source>
</evidence>
<dbReference type="SUPFAM" id="SSF51735">
    <property type="entry name" value="NAD(P)-binding Rossmann-fold domains"/>
    <property type="match status" value="1"/>
</dbReference>
<dbReference type="Pfam" id="PF00107">
    <property type="entry name" value="ADH_zinc_N"/>
    <property type="match status" value="1"/>
</dbReference>
<dbReference type="Proteomes" id="UP000192578">
    <property type="component" value="Unassembled WGS sequence"/>
</dbReference>
<dbReference type="FunFam" id="3.40.50.720:FF:000068">
    <property type="entry name" value="Sorbitol dehydrogenase"/>
    <property type="match status" value="1"/>
</dbReference>
<evidence type="ECO:0000256" key="9">
    <source>
        <dbReference type="RuleBase" id="RU361277"/>
    </source>
</evidence>
<evidence type="ECO:0000256" key="2">
    <source>
        <dbReference type="ARBA" id="ARBA00008072"/>
    </source>
</evidence>
<dbReference type="OrthoDB" id="1879366at2759"/>
<dbReference type="GO" id="GO:0006062">
    <property type="term" value="P:sorbitol catabolic process"/>
    <property type="evidence" value="ECO:0007669"/>
    <property type="project" value="TreeGrafter"/>
</dbReference>
<evidence type="ECO:0000313" key="12">
    <source>
        <dbReference type="EMBL" id="OQV13627.1"/>
    </source>
</evidence>
<dbReference type="AlphaFoldDB" id="A0A1W0WEM2"/>
<dbReference type="SUPFAM" id="SSF50129">
    <property type="entry name" value="GroES-like"/>
    <property type="match status" value="1"/>
</dbReference>
<keyword evidence="13" id="KW-1185">Reference proteome</keyword>
<evidence type="ECO:0000259" key="10">
    <source>
        <dbReference type="Pfam" id="PF00107"/>
    </source>
</evidence>
<evidence type="ECO:0000313" key="13">
    <source>
        <dbReference type="Proteomes" id="UP000192578"/>
    </source>
</evidence>
<dbReference type="InterPro" id="IPR011032">
    <property type="entry name" value="GroES-like_sf"/>
</dbReference>
<dbReference type="GO" id="GO:0008270">
    <property type="term" value="F:zinc ion binding"/>
    <property type="evidence" value="ECO:0007669"/>
    <property type="project" value="InterPro"/>
</dbReference>
<dbReference type="InterPro" id="IPR036291">
    <property type="entry name" value="NAD(P)-bd_dom_sf"/>
</dbReference>
<proteinExistence type="inferred from homology"/>
<dbReference type="Gene3D" id="3.40.50.720">
    <property type="entry name" value="NAD(P)-binding Rossmann-like Domain"/>
    <property type="match status" value="1"/>
</dbReference>
<keyword evidence="3 9" id="KW-0479">Metal-binding</keyword>
<dbReference type="EMBL" id="MTYJ01000120">
    <property type="protein sequence ID" value="OQV13627.1"/>
    <property type="molecule type" value="Genomic_DNA"/>
</dbReference>
<comment type="similarity">
    <text evidence="2 9">Belongs to the zinc-containing alcohol dehydrogenase family.</text>
</comment>
<dbReference type="PANTHER" id="PTHR43161">
    <property type="entry name" value="SORBITOL DEHYDROGENASE"/>
    <property type="match status" value="1"/>
</dbReference>
<comment type="cofactor">
    <cofactor evidence="1 9">
        <name>Zn(2+)</name>
        <dbReference type="ChEBI" id="CHEBI:29105"/>
    </cofactor>
</comment>
<organism evidence="12 13">
    <name type="scientific">Hypsibius exemplaris</name>
    <name type="common">Freshwater tardigrade</name>
    <dbReference type="NCBI Taxonomy" id="2072580"/>
    <lineage>
        <taxon>Eukaryota</taxon>
        <taxon>Metazoa</taxon>
        <taxon>Ecdysozoa</taxon>
        <taxon>Tardigrada</taxon>
        <taxon>Eutardigrada</taxon>
        <taxon>Parachela</taxon>
        <taxon>Hypsibioidea</taxon>
        <taxon>Hypsibiidae</taxon>
        <taxon>Hypsibius</taxon>
    </lineage>
</organism>
<dbReference type="InterPro" id="IPR045306">
    <property type="entry name" value="SDH-like"/>
</dbReference>
<reference evidence="13" key="1">
    <citation type="submission" date="2017-01" db="EMBL/GenBank/DDBJ databases">
        <title>Comparative genomics of anhydrobiosis in the tardigrade Hypsibius dujardini.</title>
        <authorList>
            <person name="Yoshida Y."/>
            <person name="Koutsovoulos G."/>
            <person name="Laetsch D."/>
            <person name="Stevens L."/>
            <person name="Kumar S."/>
            <person name="Horikawa D."/>
            <person name="Ishino K."/>
            <person name="Komine S."/>
            <person name="Tomita M."/>
            <person name="Blaxter M."/>
            <person name="Arakawa K."/>
        </authorList>
    </citation>
    <scope>NUCLEOTIDE SEQUENCE [LARGE SCALE GENOMIC DNA]</scope>
    <source>
        <strain evidence="13">Z151</strain>
    </source>
</reference>
<name>A0A1W0WEM2_HYPEX</name>
<evidence type="ECO:0000259" key="11">
    <source>
        <dbReference type="Pfam" id="PF08240"/>
    </source>
</evidence>
<dbReference type="PROSITE" id="PS00059">
    <property type="entry name" value="ADH_ZINC"/>
    <property type="match status" value="1"/>
</dbReference>
<dbReference type="InterPro" id="IPR002328">
    <property type="entry name" value="ADH_Zn_CS"/>
</dbReference>
<accession>A0A1W0WEM2</accession>
<keyword evidence="5" id="KW-0560">Oxidoreductase</keyword>
<comment type="caution">
    <text evidence="12">The sequence shown here is derived from an EMBL/GenBank/DDBJ whole genome shotgun (WGS) entry which is preliminary data.</text>
</comment>
<dbReference type="GO" id="GO:0003939">
    <property type="term" value="F:L-iditol 2-dehydrogenase (NAD+) activity"/>
    <property type="evidence" value="ECO:0007669"/>
    <property type="project" value="TreeGrafter"/>
</dbReference>
<feature type="non-terminal residue" evidence="12">
    <location>
        <position position="1"/>
    </location>
</feature>
<dbReference type="PANTHER" id="PTHR43161:SF9">
    <property type="entry name" value="SORBITOL DEHYDROGENASE"/>
    <property type="match status" value="1"/>
</dbReference>
<evidence type="ECO:0000256" key="1">
    <source>
        <dbReference type="ARBA" id="ARBA00001947"/>
    </source>
</evidence>
<evidence type="ECO:0000256" key="6">
    <source>
        <dbReference type="ARBA" id="ARBA00023027"/>
    </source>
</evidence>
<dbReference type="CDD" id="cd05285">
    <property type="entry name" value="sorbitol_DH"/>
    <property type="match status" value="1"/>
</dbReference>
<keyword evidence="4 9" id="KW-0862">Zinc</keyword>
<dbReference type="InterPro" id="IPR013149">
    <property type="entry name" value="ADH-like_C"/>
</dbReference>
<dbReference type="Gene3D" id="3.90.180.10">
    <property type="entry name" value="Medium-chain alcohol dehydrogenases, catalytic domain"/>
    <property type="match status" value="1"/>
</dbReference>
<sequence length="302" mass="31995">QLGRIGDFVLNESIILGHEPSGVVSALGEGVTSLKIGDRVAVEPGVPCRRCDRSKEGRYNLCPKITFPATPPYQGTLTRYYVHEADFCYKLSDNVSCEEGAMLKPLAVGLHACLRANIAIGSRVLVCEAGTIGLVSLLCAKAMGAPNVVVTDICESRLAVAKAMGADGTVNVMGKDPKTCAAEVIALLGRPTDSAIECSGAEASAYIGIYATKSGGTFVLIGMGPEEAKVPLINALVREIDIRGVFRFVNSYATAFEMIANGKVNVEQLITHRYPLEQALEAFETARTGKDGAIKVIINCGR</sequence>
<dbReference type="InterPro" id="IPR013154">
    <property type="entry name" value="ADH-like_N"/>
</dbReference>
<feature type="domain" description="Alcohol dehydrogenase-like N-terminal" evidence="11">
    <location>
        <begin position="13"/>
        <end position="93"/>
    </location>
</feature>
<keyword evidence="6" id="KW-0520">NAD</keyword>
<protein>
    <recommendedName>
        <fullName evidence="7">Sorbitol dehydrogenase</fullName>
    </recommendedName>
    <alternativeName>
        <fullName evidence="8">Polyol dehydrogenase</fullName>
    </alternativeName>
</protein>
<evidence type="ECO:0000256" key="4">
    <source>
        <dbReference type="ARBA" id="ARBA00022833"/>
    </source>
</evidence>
<dbReference type="Pfam" id="PF08240">
    <property type="entry name" value="ADH_N"/>
    <property type="match status" value="1"/>
</dbReference>
<feature type="domain" description="Alcohol dehydrogenase-like C-terminal" evidence="10">
    <location>
        <begin position="132"/>
        <end position="260"/>
    </location>
</feature>
<gene>
    <name evidence="12" type="ORF">BV898_20157</name>
</gene>
<evidence type="ECO:0000256" key="7">
    <source>
        <dbReference type="ARBA" id="ARBA00026132"/>
    </source>
</evidence>
<evidence type="ECO:0000256" key="3">
    <source>
        <dbReference type="ARBA" id="ARBA00022723"/>
    </source>
</evidence>
<evidence type="ECO:0000256" key="8">
    <source>
        <dbReference type="ARBA" id="ARBA00032485"/>
    </source>
</evidence>